<evidence type="ECO:0000313" key="1">
    <source>
        <dbReference type="EMBL" id="CAB5021534.1"/>
    </source>
</evidence>
<dbReference type="EMBL" id="CAFBPD010000268">
    <property type="protein sequence ID" value="CAB5021534.1"/>
    <property type="molecule type" value="Genomic_DNA"/>
</dbReference>
<dbReference type="Gene3D" id="1.25.10.10">
    <property type="entry name" value="Leucine-rich Repeat Variant"/>
    <property type="match status" value="2"/>
</dbReference>
<dbReference type="AlphaFoldDB" id="A0A6J7R3A1"/>
<sequence length="478" mass="50740">MSERWSFPVASSALEPERMALRARVAQINAVGSGSLPLNEALEFLRNNEAPAAVRRTVLTRSDIPADVVAEARLMEDDSVRAFAMSLPGTPLDELVLASRDASWQVRAAVAAHPSVTVDLLITLARDPSSVVRRAAITRPEMPIDVLVDLVVSGSSRLDAEIALGQPGFVIADHVDRLLLATDVAAGMVLAQPEVPIVLLRRYARKDHSASVREIALRRGAPSDVASRALVSAAETSVRLAAVKGGNCSPLSLSRAVFDLSDDVRAAVAACDATPTKSVDLLLVDRSDEVRALAASSKNASPESLAVAVSSDRAARVRRAALRNPRCLADAVMAACRDERMVAVAVANPACAPEGLFAALVTLRSAARETPDGVDSKSPAAKRAADVARTVKEARRRLAPRDWRWLRELPLEDVNPEDLDRLLTGHLAEAATDARPAIRAAVAAHRDVDDATLLRLASDPEPDVRRAVTARILGAAGG</sequence>
<dbReference type="SUPFAM" id="SSF48371">
    <property type="entry name" value="ARM repeat"/>
    <property type="match status" value="2"/>
</dbReference>
<protein>
    <submittedName>
        <fullName evidence="1">Unannotated protein</fullName>
    </submittedName>
</protein>
<proteinExistence type="predicted"/>
<accession>A0A6J7R3A1</accession>
<dbReference type="InterPro" id="IPR011989">
    <property type="entry name" value="ARM-like"/>
</dbReference>
<organism evidence="1">
    <name type="scientific">freshwater metagenome</name>
    <dbReference type="NCBI Taxonomy" id="449393"/>
    <lineage>
        <taxon>unclassified sequences</taxon>
        <taxon>metagenomes</taxon>
        <taxon>ecological metagenomes</taxon>
    </lineage>
</organism>
<gene>
    <name evidence="1" type="ORF">UFOPK4061_01426</name>
</gene>
<name>A0A6J7R3A1_9ZZZZ</name>
<reference evidence="1" key="1">
    <citation type="submission" date="2020-05" db="EMBL/GenBank/DDBJ databases">
        <authorList>
            <person name="Chiriac C."/>
            <person name="Salcher M."/>
            <person name="Ghai R."/>
            <person name="Kavagutti S V."/>
        </authorList>
    </citation>
    <scope>NUCLEOTIDE SEQUENCE</scope>
</reference>
<dbReference type="InterPro" id="IPR016024">
    <property type="entry name" value="ARM-type_fold"/>
</dbReference>